<sequence length="151" mass="16839">MAKIPRSFRLLEELEKGEKGLGDGSCSYGLKDGDDLAMYQWNGTILGPPHSAFENRIFSLSIYCGDKYPDVPPIVRFESRINLPCVDQNGLVNLAHVRSLGNWRRENSLETILVELRREMASPGNRKTPQPPEGSEYPPLDIVAVAKQRGA</sequence>
<dbReference type="PROSITE" id="PS50127">
    <property type="entry name" value="UBC_2"/>
    <property type="match status" value="1"/>
</dbReference>
<dbReference type="Proteomes" id="UP000002748">
    <property type="component" value="Unassembled WGS sequence"/>
</dbReference>
<protein>
    <recommendedName>
        <fullName evidence="3">UBC core domain-containing protein</fullName>
    </recommendedName>
</protein>
<dbReference type="AlphaFoldDB" id="J5TKN9"/>
<dbReference type="InterPro" id="IPR016135">
    <property type="entry name" value="UBQ-conjugating_enzyme/RWD"/>
</dbReference>
<evidence type="ECO:0000256" key="1">
    <source>
        <dbReference type="ARBA" id="ARBA00022786"/>
    </source>
</evidence>
<dbReference type="Pfam" id="PF00179">
    <property type="entry name" value="UQ_con"/>
    <property type="match status" value="1"/>
</dbReference>
<dbReference type="EMBL" id="ALBS01000057">
    <property type="protein sequence ID" value="EJT51381.1"/>
    <property type="molecule type" value="Genomic_DNA"/>
</dbReference>
<reference evidence="4 5" key="1">
    <citation type="journal article" date="2012" name="Eukaryot. Cell">
        <title>Draft genome sequence of CBS 2479, the standard type strain of Trichosporon asahii.</title>
        <authorList>
            <person name="Yang R.Y."/>
            <person name="Li H.T."/>
            <person name="Zhu H."/>
            <person name="Zhou G.P."/>
            <person name="Wang M."/>
            <person name="Wang L."/>
        </authorList>
    </citation>
    <scope>NUCLEOTIDE SEQUENCE [LARGE SCALE GENOMIC DNA]</scope>
    <source>
        <strain evidence="5">ATCC 90039 / CBS 2479 / JCM 2466 / KCTC 7840 / NCYC 2677 / UAMH 7654</strain>
    </source>
</reference>
<evidence type="ECO:0000313" key="5">
    <source>
        <dbReference type="Proteomes" id="UP000002748"/>
    </source>
</evidence>
<dbReference type="SMART" id="SM00212">
    <property type="entry name" value="UBCc"/>
    <property type="match status" value="1"/>
</dbReference>
<organism evidence="4 5">
    <name type="scientific">Trichosporon asahii var. asahii (strain ATCC 90039 / CBS 2479 / JCM 2466 / KCTC 7840 / NBRC 103889/ NCYC 2677 / UAMH 7654)</name>
    <name type="common">Yeast</name>
    <dbReference type="NCBI Taxonomy" id="1186058"/>
    <lineage>
        <taxon>Eukaryota</taxon>
        <taxon>Fungi</taxon>
        <taxon>Dikarya</taxon>
        <taxon>Basidiomycota</taxon>
        <taxon>Agaricomycotina</taxon>
        <taxon>Tremellomycetes</taxon>
        <taxon>Trichosporonales</taxon>
        <taxon>Trichosporonaceae</taxon>
        <taxon>Trichosporon</taxon>
    </lineage>
</organism>
<proteinExistence type="predicted"/>
<dbReference type="VEuPathDB" id="FungiDB:A1Q1_07353"/>
<dbReference type="GO" id="GO:0006301">
    <property type="term" value="P:DNA damage tolerance"/>
    <property type="evidence" value="ECO:0007669"/>
    <property type="project" value="UniProtKB-ARBA"/>
</dbReference>
<feature type="region of interest" description="Disordered" evidence="2">
    <location>
        <begin position="120"/>
        <end position="140"/>
    </location>
</feature>
<dbReference type="HOGENOM" id="CLU_063065_4_0_1"/>
<accession>J5TKN9</accession>
<feature type="domain" description="UBC core" evidence="3">
    <location>
        <begin position="5"/>
        <end position="151"/>
    </location>
</feature>
<dbReference type="RefSeq" id="XP_014183064.1">
    <property type="nucleotide sequence ID" value="XM_014327589.1"/>
</dbReference>
<dbReference type="Gene3D" id="3.10.110.10">
    <property type="entry name" value="Ubiquitin Conjugating Enzyme"/>
    <property type="match status" value="1"/>
</dbReference>
<dbReference type="SUPFAM" id="SSF54495">
    <property type="entry name" value="UBC-like"/>
    <property type="match status" value="1"/>
</dbReference>
<gene>
    <name evidence="4" type="ORF">A1Q1_07353</name>
</gene>
<name>J5TKN9_TRIAS</name>
<dbReference type="OrthoDB" id="6508832at2759"/>
<dbReference type="InterPro" id="IPR000608">
    <property type="entry name" value="UBC"/>
</dbReference>
<dbReference type="CDD" id="cd23807">
    <property type="entry name" value="UEV_UBE2V"/>
    <property type="match status" value="1"/>
</dbReference>
<evidence type="ECO:0000256" key="2">
    <source>
        <dbReference type="SAM" id="MobiDB-lite"/>
    </source>
</evidence>
<dbReference type="KEGG" id="tasa:A1Q1_07353"/>
<evidence type="ECO:0000259" key="3">
    <source>
        <dbReference type="PROSITE" id="PS50127"/>
    </source>
</evidence>
<comment type="caution">
    <text evidence="4">The sequence shown here is derived from an EMBL/GenBank/DDBJ whole genome shotgun (WGS) entry which is preliminary data.</text>
</comment>
<keyword evidence="1" id="KW-0833">Ubl conjugation pathway</keyword>
<dbReference type="GeneID" id="25990865"/>
<evidence type="ECO:0000313" key="4">
    <source>
        <dbReference type="EMBL" id="EJT51381.1"/>
    </source>
</evidence>
<dbReference type="PANTHER" id="PTHR24068">
    <property type="entry name" value="UBIQUITIN-CONJUGATING ENZYME E2"/>
    <property type="match status" value="1"/>
</dbReference>
<dbReference type="FunFam" id="3.10.110.10:FF:000026">
    <property type="entry name" value="Ubiquitin-conjugating enzyme E2 variant"/>
    <property type="match status" value="1"/>
</dbReference>